<evidence type="ECO:0000313" key="2">
    <source>
        <dbReference type="EMBL" id="KAG2261631.1"/>
    </source>
</evidence>
<dbReference type="AlphaFoldDB" id="A0A8X7U297"/>
<reference evidence="2 3" key="1">
    <citation type="submission" date="2020-02" db="EMBL/GenBank/DDBJ databases">
        <authorList>
            <person name="Ma Q."/>
            <person name="Huang Y."/>
            <person name="Song X."/>
            <person name="Pei D."/>
        </authorList>
    </citation>
    <scope>NUCLEOTIDE SEQUENCE [LARGE SCALE GENOMIC DNA]</scope>
    <source>
        <strain evidence="2">Sxm20200214</strain>
        <tissue evidence="2">Leaf</tissue>
    </source>
</reference>
<dbReference type="FunFam" id="1.20.1280.50:FF:000112">
    <property type="entry name" value="F-box protein PP2-B1"/>
    <property type="match status" value="1"/>
</dbReference>
<evidence type="ECO:0008006" key="4">
    <source>
        <dbReference type="Google" id="ProtNLM"/>
    </source>
</evidence>
<proteinExistence type="predicted"/>
<organism evidence="2 3">
    <name type="scientific">Brassica carinata</name>
    <name type="common">Ethiopian mustard</name>
    <name type="synonym">Abyssinian cabbage</name>
    <dbReference type="NCBI Taxonomy" id="52824"/>
    <lineage>
        <taxon>Eukaryota</taxon>
        <taxon>Viridiplantae</taxon>
        <taxon>Streptophyta</taxon>
        <taxon>Embryophyta</taxon>
        <taxon>Tracheophyta</taxon>
        <taxon>Spermatophyta</taxon>
        <taxon>Magnoliopsida</taxon>
        <taxon>eudicotyledons</taxon>
        <taxon>Gunneridae</taxon>
        <taxon>Pentapetalae</taxon>
        <taxon>rosids</taxon>
        <taxon>malvids</taxon>
        <taxon>Brassicales</taxon>
        <taxon>Brassicaceae</taxon>
        <taxon>Brassiceae</taxon>
        <taxon>Brassica</taxon>
    </lineage>
</organism>
<dbReference type="Proteomes" id="UP000886595">
    <property type="component" value="Unassembled WGS sequence"/>
</dbReference>
<evidence type="ECO:0000313" key="3">
    <source>
        <dbReference type="Proteomes" id="UP000886595"/>
    </source>
</evidence>
<dbReference type="InterPro" id="IPR025886">
    <property type="entry name" value="PP2-like"/>
</dbReference>
<gene>
    <name evidence="2" type="ORF">Bca52824_068710</name>
</gene>
<dbReference type="PANTHER" id="PTHR32278:SF143">
    <property type="entry name" value="F-BOX PROTEIN PP2-B1"/>
    <property type="match status" value="1"/>
</dbReference>
<dbReference type="CDD" id="cd22162">
    <property type="entry name" value="F-box_AtSKIP3-like"/>
    <property type="match status" value="1"/>
</dbReference>
<keyword evidence="3" id="KW-1185">Reference proteome</keyword>
<dbReference type="PANTHER" id="PTHR32278">
    <property type="entry name" value="F-BOX DOMAIN-CONTAINING PROTEIN"/>
    <property type="match status" value="1"/>
</dbReference>
<dbReference type="OrthoDB" id="1918565at2759"/>
<dbReference type="EMBL" id="JAAMPC010000014">
    <property type="protein sequence ID" value="KAG2261631.1"/>
    <property type="molecule type" value="Genomic_DNA"/>
</dbReference>
<accession>A0A8X7U297</accession>
<evidence type="ECO:0000256" key="1">
    <source>
        <dbReference type="SAM" id="MobiDB-lite"/>
    </source>
</evidence>
<sequence>MEQSQLGDSHYGGGSSRNGAVITVGASVRFDTLPEDCISMVIYHTSPRVACIVALVSKTVKAAAESDLVWEKFLPPEYSSFVPPRSLEFSSKKEMYMSLADDPALIEDGKKSFRLEKGSGKKCYMLSAMDLKILWIHFFLYWKWNKDPESKFEKVAQLRHVCSFEIRGKISCEMLSKGTHYFVYLVFKRAGSGPDSTDGFRDMPMEAEVGFVGKESSKTFVLLEPSWCGYRYSSVSLTTVFREARTGRPRMRFPREEVDGEREIDGSVEEPKNRGDGWSEVKLGKFYINDDDGDDGDEIEFAIMDNQKGKRHRKSGLIFQGMEIRPMKEGEED</sequence>
<comment type="caution">
    <text evidence="2">The sequence shown here is derived from an EMBL/GenBank/DDBJ whole genome shotgun (WGS) entry which is preliminary data.</text>
</comment>
<dbReference type="SUPFAM" id="SSF81383">
    <property type="entry name" value="F-box domain"/>
    <property type="match status" value="1"/>
</dbReference>
<dbReference type="Pfam" id="PF14299">
    <property type="entry name" value="PP2"/>
    <property type="match status" value="1"/>
</dbReference>
<dbReference type="InterPro" id="IPR036047">
    <property type="entry name" value="F-box-like_dom_sf"/>
</dbReference>
<name>A0A8X7U297_BRACI</name>
<feature type="region of interest" description="Disordered" evidence="1">
    <location>
        <begin position="256"/>
        <end position="275"/>
    </location>
</feature>
<protein>
    <recommendedName>
        <fullName evidence="4">F-box domain-containing protein</fullName>
    </recommendedName>
</protein>